<feature type="domain" description="Nudix hydrolase" evidence="3">
    <location>
        <begin position="28"/>
        <end position="152"/>
    </location>
</feature>
<evidence type="ECO:0000313" key="5">
    <source>
        <dbReference type="Proteomes" id="UP000218151"/>
    </source>
</evidence>
<dbReference type="AlphaFoldDB" id="A0A2A2SBF4"/>
<reference evidence="5" key="1">
    <citation type="submission" date="2017-09" db="EMBL/GenBank/DDBJ databases">
        <authorList>
            <person name="Feng G."/>
            <person name="Zhu H."/>
        </authorList>
    </citation>
    <scope>NUCLEOTIDE SEQUENCE [LARGE SCALE GENOMIC DNA]</scope>
    <source>
        <strain evidence="5">1PNM-20</strain>
    </source>
</reference>
<dbReference type="PANTHER" id="PTHR43046:SF16">
    <property type="entry name" value="ADP-RIBOSE PYROPHOSPHATASE YJHB-RELATED"/>
    <property type="match status" value="1"/>
</dbReference>
<comment type="cofactor">
    <cofactor evidence="1">
        <name>Mg(2+)</name>
        <dbReference type="ChEBI" id="CHEBI:18420"/>
    </cofactor>
</comment>
<dbReference type="PROSITE" id="PS51462">
    <property type="entry name" value="NUDIX"/>
    <property type="match status" value="1"/>
</dbReference>
<keyword evidence="5" id="KW-1185">Reference proteome</keyword>
<sequence length="159" mass="17646">MGVLGRVKWRLMNAGYAIRRCVLAKLRLATRGCKMMAFDPAGRLLLVRHGYGRSDLWMLPGGGVGRRESPGDAARRELEEEAGCRAERVELVGVYRSAAEGKRDTIHLFRGETADEPRPDGLEVIEARFFALDALPPTTSPATLRRVRDLREGTAGGRW</sequence>
<gene>
    <name evidence="4" type="ORF">CKY28_15655</name>
</gene>
<organism evidence="4 5">
    <name type="scientific">Sphingomonas lenta</name>
    <dbReference type="NCBI Taxonomy" id="1141887"/>
    <lineage>
        <taxon>Bacteria</taxon>
        <taxon>Pseudomonadati</taxon>
        <taxon>Pseudomonadota</taxon>
        <taxon>Alphaproteobacteria</taxon>
        <taxon>Sphingomonadales</taxon>
        <taxon>Sphingomonadaceae</taxon>
        <taxon>Sphingomonas</taxon>
    </lineage>
</organism>
<dbReference type="Proteomes" id="UP000218151">
    <property type="component" value="Unassembled WGS sequence"/>
</dbReference>
<dbReference type="OrthoDB" id="8480561at2"/>
<accession>A0A2A2SBF4</accession>
<dbReference type="EMBL" id="NSLI01000005">
    <property type="protein sequence ID" value="PAX06586.1"/>
    <property type="molecule type" value="Genomic_DNA"/>
</dbReference>
<evidence type="ECO:0000259" key="3">
    <source>
        <dbReference type="PROSITE" id="PS51462"/>
    </source>
</evidence>
<proteinExistence type="predicted"/>
<dbReference type="PANTHER" id="PTHR43046">
    <property type="entry name" value="GDP-MANNOSE MANNOSYL HYDROLASE"/>
    <property type="match status" value="1"/>
</dbReference>
<dbReference type="InterPro" id="IPR000086">
    <property type="entry name" value="NUDIX_hydrolase_dom"/>
</dbReference>
<dbReference type="GO" id="GO:0016787">
    <property type="term" value="F:hydrolase activity"/>
    <property type="evidence" value="ECO:0007669"/>
    <property type="project" value="UniProtKB-KW"/>
</dbReference>
<dbReference type="Pfam" id="PF00293">
    <property type="entry name" value="NUDIX"/>
    <property type="match status" value="1"/>
</dbReference>
<dbReference type="PROSITE" id="PS00893">
    <property type="entry name" value="NUDIX_BOX"/>
    <property type="match status" value="1"/>
</dbReference>
<protein>
    <recommendedName>
        <fullName evidence="3">Nudix hydrolase domain-containing protein</fullName>
    </recommendedName>
</protein>
<dbReference type="Gene3D" id="3.90.79.10">
    <property type="entry name" value="Nucleoside Triphosphate Pyrophosphohydrolase"/>
    <property type="match status" value="1"/>
</dbReference>
<dbReference type="InterPro" id="IPR020084">
    <property type="entry name" value="NUDIX_hydrolase_CS"/>
</dbReference>
<dbReference type="InterPro" id="IPR015797">
    <property type="entry name" value="NUDIX_hydrolase-like_dom_sf"/>
</dbReference>
<evidence type="ECO:0000313" key="4">
    <source>
        <dbReference type="EMBL" id="PAX06586.1"/>
    </source>
</evidence>
<keyword evidence="2" id="KW-0378">Hydrolase</keyword>
<name>A0A2A2SBF4_9SPHN</name>
<dbReference type="SUPFAM" id="SSF55811">
    <property type="entry name" value="Nudix"/>
    <property type="match status" value="1"/>
</dbReference>
<evidence type="ECO:0000256" key="1">
    <source>
        <dbReference type="ARBA" id="ARBA00001946"/>
    </source>
</evidence>
<comment type="caution">
    <text evidence="4">The sequence shown here is derived from an EMBL/GenBank/DDBJ whole genome shotgun (WGS) entry which is preliminary data.</text>
</comment>
<evidence type="ECO:0000256" key="2">
    <source>
        <dbReference type="ARBA" id="ARBA00022801"/>
    </source>
</evidence>